<dbReference type="EMBL" id="CAMKVN010006071">
    <property type="protein sequence ID" value="CAI2189819.1"/>
    <property type="molecule type" value="Genomic_DNA"/>
</dbReference>
<feature type="domain" description="Methionyl/Valyl/Leucyl/Isoleucyl-tRNA synthetase anticodon-binding" evidence="9">
    <location>
        <begin position="172"/>
        <end position="329"/>
    </location>
</feature>
<evidence type="ECO:0000256" key="7">
    <source>
        <dbReference type="SAM" id="Coils"/>
    </source>
</evidence>
<evidence type="ECO:0000256" key="4">
    <source>
        <dbReference type="ARBA" id="ARBA00022840"/>
    </source>
</evidence>
<dbReference type="PANTHER" id="PTHR42765:SF1">
    <property type="entry name" value="ISOLEUCINE--TRNA LIGASE, MITOCHONDRIAL"/>
    <property type="match status" value="1"/>
</dbReference>
<dbReference type="InterPro" id="IPR033708">
    <property type="entry name" value="Anticodon_Ile_BEm"/>
</dbReference>
<reference evidence="10" key="1">
    <citation type="submission" date="2022-08" db="EMBL/GenBank/DDBJ databases">
        <authorList>
            <person name="Kallberg Y."/>
            <person name="Tangrot J."/>
            <person name="Rosling A."/>
        </authorList>
    </citation>
    <scope>NUCLEOTIDE SEQUENCE</scope>
    <source>
        <strain evidence="10">Wild A</strain>
    </source>
</reference>
<dbReference type="SUPFAM" id="SSF47323">
    <property type="entry name" value="Anticodon-binding domain of a subclass of class I aminoacyl-tRNA synthetases"/>
    <property type="match status" value="1"/>
</dbReference>
<evidence type="ECO:0000313" key="10">
    <source>
        <dbReference type="EMBL" id="CAI2189819.1"/>
    </source>
</evidence>
<dbReference type="PANTHER" id="PTHR42765">
    <property type="entry name" value="SOLEUCYL-TRNA SYNTHETASE"/>
    <property type="match status" value="1"/>
</dbReference>
<evidence type="ECO:0000259" key="8">
    <source>
        <dbReference type="Pfam" id="PF00133"/>
    </source>
</evidence>
<evidence type="ECO:0000313" key="11">
    <source>
        <dbReference type="Proteomes" id="UP001153678"/>
    </source>
</evidence>
<dbReference type="Pfam" id="PF08264">
    <property type="entry name" value="Anticodon_1"/>
    <property type="match status" value="1"/>
</dbReference>
<proteinExistence type="predicted"/>
<feature type="coiled-coil region" evidence="7">
    <location>
        <begin position="6"/>
        <end position="84"/>
    </location>
</feature>
<dbReference type="GO" id="GO:0005524">
    <property type="term" value="F:ATP binding"/>
    <property type="evidence" value="ECO:0007669"/>
    <property type="project" value="UniProtKB-KW"/>
</dbReference>
<dbReference type="SUPFAM" id="SSF52374">
    <property type="entry name" value="Nucleotidylyl transferase"/>
    <property type="match status" value="1"/>
</dbReference>
<evidence type="ECO:0000259" key="9">
    <source>
        <dbReference type="Pfam" id="PF08264"/>
    </source>
</evidence>
<evidence type="ECO:0000256" key="1">
    <source>
        <dbReference type="ARBA" id="ARBA00004496"/>
    </source>
</evidence>
<gene>
    <name evidence="10" type="ORF">FWILDA_LOCUS14269</name>
</gene>
<evidence type="ECO:0000256" key="2">
    <source>
        <dbReference type="ARBA" id="ARBA00022598"/>
    </source>
</evidence>
<organism evidence="10 11">
    <name type="scientific">Funneliformis geosporum</name>
    <dbReference type="NCBI Taxonomy" id="1117311"/>
    <lineage>
        <taxon>Eukaryota</taxon>
        <taxon>Fungi</taxon>
        <taxon>Fungi incertae sedis</taxon>
        <taxon>Mucoromycota</taxon>
        <taxon>Glomeromycotina</taxon>
        <taxon>Glomeromycetes</taxon>
        <taxon>Glomerales</taxon>
        <taxon>Glomeraceae</taxon>
        <taxon>Funneliformis</taxon>
    </lineage>
</organism>
<comment type="caution">
    <text evidence="10">The sequence shown here is derived from an EMBL/GenBank/DDBJ whole genome shotgun (WGS) entry which is preliminary data.</text>
</comment>
<dbReference type="GO" id="GO:0005829">
    <property type="term" value="C:cytosol"/>
    <property type="evidence" value="ECO:0007669"/>
    <property type="project" value="TreeGrafter"/>
</dbReference>
<dbReference type="Proteomes" id="UP001153678">
    <property type="component" value="Unassembled WGS sequence"/>
</dbReference>
<feature type="domain" description="Aminoacyl-tRNA synthetase class Ia" evidence="8">
    <location>
        <begin position="88"/>
        <end position="131"/>
    </location>
</feature>
<keyword evidence="2" id="KW-0436">Ligase</keyword>
<keyword evidence="11" id="KW-1185">Reference proteome</keyword>
<keyword evidence="4" id="KW-0067">ATP-binding</keyword>
<name>A0A9W4WVY8_9GLOM</name>
<sequence>MNENKDNLFTSLKNDLEKELKQLQKEKQEEERANQLKLVELRKNISEEVVQSYEKNKSELVGILEKKEANLKNVLEHLINENKKELVKAPYQQVLSHGFVVDEKGYKMSKSLGNVIDPEDIIKKFGADILQKLQESHQKIRNTLRFLLGNLANLPPEIKNEQDLETNLNPVDYYILHKLERLIEENQKNFNEYNFNPTYSSLLNFCINDLSSFYFEISKDSLYCDNLYSLRRKQIITTLYHLLAGLLKIISPILPFLAEEVYQNTPFNFGFAGQESIHLVNCSYLKVSSNNEKNVAIITEFLLPLRQVAYQALEKARQEKIIATNSQAKELLLVSEVEINEKEETDIQKGNFCSVKVKKTSKEKCIRCWNYRDLENSLCLRCKNIL</sequence>
<dbReference type="CDD" id="cd07960">
    <property type="entry name" value="Anticodon_Ia_Ile_BEm"/>
    <property type="match status" value="1"/>
</dbReference>
<dbReference type="InterPro" id="IPR002300">
    <property type="entry name" value="aa-tRNA-synth_Ia"/>
</dbReference>
<dbReference type="OrthoDB" id="10264412at2759"/>
<evidence type="ECO:0000256" key="6">
    <source>
        <dbReference type="ARBA" id="ARBA00023146"/>
    </source>
</evidence>
<keyword evidence="3" id="KW-0547">Nucleotide-binding</keyword>
<keyword evidence="5" id="KW-0648">Protein biosynthesis</keyword>
<dbReference type="Gene3D" id="3.40.50.620">
    <property type="entry name" value="HUPs"/>
    <property type="match status" value="1"/>
</dbReference>
<dbReference type="Gene3D" id="1.10.730.20">
    <property type="match status" value="1"/>
</dbReference>
<dbReference type="InterPro" id="IPR013155">
    <property type="entry name" value="M/V/L/I-tRNA-synth_anticd-bd"/>
</dbReference>
<evidence type="ECO:0000256" key="5">
    <source>
        <dbReference type="ARBA" id="ARBA00022917"/>
    </source>
</evidence>
<dbReference type="InterPro" id="IPR014729">
    <property type="entry name" value="Rossmann-like_a/b/a_fold"/>
</dbReference>
<evidence type="ECO:0000256" key="3">
    <source>
        <dbReference type="ARBA" id="ARBA00022741"/>
    </source>
</evidence>
<dbReference type="Pfam" id="PF00133">
    <property type="entry name" value="tRNA-synt_1"/>
    <property type="match status" value="1"/>
</dbReference>
<keyword evidence="6" id="KW-0030">Aminoacyl-tRNA synthetase</keyword>
<dbReference type="GO" id="GO:0000049">
    <property type="term" value="F:tRNA binding"/>
    <property type="evidence" value="ECO:0007669"/>
    <property type="project" value="InterPro"/>
</dbReference>
<keyword evidence="7" id="KW-0175">Coiled coil</keyword>
<comment type="subcellular location">
    <subcellularLocation>
        <location evidence="1">Cytoplasm</location>
    </subcellularLocation>
</comment>
<dbReference type="InterPro" id="IPR009080">
    <property type="entry name" value="tRNAsynth_Ia_anticodon-bd"/>
</dbReference>
<accession>A0A9W4WVY8</accession>
<dbReference type="AlphaFoldDB" id="A0A9W4WVY8"/>
<protein>
    <submittedName>
        <fullName evidence="10">8799_t:CDS:1</fullName>
    </submittedName>
</protein>
<dbReference type="InterPro" id="IPR050081">
    <property type="entry name" value="Ile-tRNA_ligase"/>
</dbReference>
<dbReference type="GO" id="GO:0006428">
    <property type="term" value="P:isoleucyl-tRNA aminoacylation"/>
    <property type="evidence" value="ECO:0007669"/>
    <property type="project" value="TreeGrafter"/>
</dbReference>
<dbReference type="GO" id="GO:0004822">
    <property type="term" value="F:isoleucine-tRNA ligase activity"/>
    <property type="evidence" value="ECO:0007669"/>
    <property type="project" value="TreeGrafter"/>
</dbReference>